<sequence length="197" mass="21653">MPIESDVAWYLDVWNWLAVPTNAVAFAQVLAAIVTAFATIALWHVTRILAVETKVLSSMTSRPFVVFSFQSSLAAAEALDSMVSNTGNATAFDVEVTISPALPNGNGSRDPEKEESKFLVSLLPPGAAIPKQGVMSRDVYEETFSVDASWSSSPNSAKRERIRYNIQPQDGFRAGWRVKGDHQIAEELEKIRKLLPK</sequence>
<dbReference type="EMBL" id="NBUC01000067">
    <property type="protein sequence ID" value="PLU03827.1"/>
    <property type="molecule type" value="Genomic_DNA"/>
</dbReference>
<comment type="caution">
    <text evidence="2">The sequence shown here is derived from an EMBL/GenBank/DDBJ whole genome shotgun (WGS) entry which is preliminary data.</text>
</comment>
<reference evidence="2 3" key="1">
    <citation type="journal article" date="2018" name="FEMS Microbiol. Ecol.">
        <title>Co-invading symbiotic mutualists of Medicago polymorpha retain high ancestral diversity and contain diverse accessory genomes.</title>
        <authorList>
            <person name="Porter S.S."/>
            <person name="Faber-Hammond J.J."/>
            <person name="Friesen M.L."/>
        </authorList>
    </citation>
    <scope>NUCLEOTIDE SEQUENCE [LARGE SCALE GENOMIC DNA]</scope>
    <source>
        <strain evidence="2 3">Str16</strain>
    </source>
</reference>
<proteinExistence type="predicted"/>
<dbReference type="Proteomes" id="UP001190825">
    <property type="component" value="Unassembled WGS sequence"/>
</dbReference>
<keyword evidence="3" id="KW-1185">Reference proteome</keyword>
<keyword evidence="1" id="KW-1133">Transmembrane helix</keyword>
<protein>
    <submittedName>
        <fullName evidence="2">Uncharacterized protein</fullName>
    </submittedName>
</protein>
<feature type="transmembrane region" description="Helical" evidence="1">
    <location>
        <begin position="23"/>
        <end position="45"/>
    </location>
</feature>
<name>A0ABX4TLX3_9HYPH</name>
<evidence type="ECO:0000256" key="1">
    <source>
        <dbReference type="SAM" id="Phobius"/>
    </source>
</evidence>
<organism evidence="2 3">
    <name type="scientific">Sinorhizobium medicae</name>
    <dbReference type="NCBI Taxonomy" id="110321"/>
    <lineage>
        <taxon>Bacteria</taxon>
        <taxon>Pseudomonadati</taxon>
        <taxon>Pseudomonadota</taxon>
        <taxon>Alphaproteobacteria</taxon>
        <taxon>Hyphomicrobiales</taxon>
        <taxon>Rhizobiaceae</taxon>
        <taxon>Sinorhizobium/Ensifer group</taxon>
        <taxon>Sinorhizobium</taxon>
    </lineage>
</organism>
<evidence type="ECO:0000313" key="2">
    <source>
        <dbReference type="EMBL" id="PLU03827.1"/>
    </source>
</evidence>
<dbReference type="RefSeq" id="WP_101779753.1">
    <property type="nucleotide sequence ID" value="NZ_NBUC01000067.1"/>
</dbReference>
<accession>A0ABX4TLX3</accession>
<keyword evidence="1" id="KW-0472">Membrane</keyword>
<gene>
    <name evidence="2" type="ORF">BMJ33_13065</name>
</gene>
<keyword evidence="1" id="KW-0812">Transmembrane</keyword>
<evidence type="ECO:0000313" key="3">
    <source>
        <dbReference type="Proteomes" id="UP001190825"/>
    </source>
</evidence>